<dbReference type="Pfam" id="PF01902">
    <property type="entry name" value="Diphthami_syn_2"/>
    <property type="match status" value="1"/>
</dbReference>
<dbReference type="Gene3D" id="3.40.50.620">
    <property type="entry name" value="HUPs"/>
    <property type="match status" value="1"/>
</dbReference>
<dbReference type="InParanoid" id="A0A1V8T846"/>
<proteinExistence type="predicted"/>
<keyword evidence="9" id="KW-1185">Reference proteome</keyword>
<comment type="caution">
    <text evidence="8">The sequence shown here is derived from an EMBL/GenBank/DDBJ whole genome shotgun (WGS) entry which is preliminary data.</text>
</comment>
<feature type="region of interest" description="Disordered" evidence="6">
    <location>
        <begin position="549"/>
        <end position="583"/>
    </location>
</feature>
<dbReference type="EC" id="6.3.1.14" evidence="1"/>
<feature type="compositionally biased region" description="Acidic residues" evidence="6">
    <location>
        <begin position="553"/>
        <end position="567"/>
    </location>
</feature>
<dbReference type="Gene3D" id="3.90.1490.10">
    <property type="entry name" value="putative n-type atp pyrophosphatase, domain 2"/>
    <property type="match status" value="1"/>
</dbReference>
<reference evidence="9" key="1">
    <citation type="submission" date="2017-03" db="EMBL/GenBank/DDBJ databases">
        <title>Genomes of endolithic fungi from Antarctica.</title>
        <authorList>
            <person name="Coleine C."/>
            <person name="Masonjones S."/>
            <person name="Stajich J.E."/>
        </authorList>
    </citation>
    <scope>NUCLEOTIDE SEQUENCE [LARGE SCALE GENOMIC DNA]</scope>
    <source>
        <strain evidence="9">CCFEE 5527</strain>
    </source>
</reference>
<dbReference type="EMBL" id="NAJO01000014">
    <property type="protein sequence ID" value="OQO07583.1"/>
    <property type="molecule type" value="Genomic_DNA"/>
</dbReference>
<protein>
    <recommendedName>
        <fullName evidence="2">Diphthine--ammonia ligase</fullName>
        <ecNumber evidence="1">6.3.1.14</ecNumber>
    </recommendedName>
    <alternativeName>
        <fullName evidence="3">Diphthamide synthase</fullName>
    </alternativeName>
    <alternativeName>
        <fullName evidence="4">Diphthamide synthetase</fullName>
    </alternativeName>
</protein>
<dbReference type="InterPro" id="IPR006175">
    <property type="entry name" value="YjgF/YER057c/UK114"/>
</dbReference>
<dbReference type="NCBIfam" id="TIGR00290">
    <property type="entry name" value="MJ0570_dom"/>
    <property type="match status" value="1"/>
</dbReference>
<evidence type="ECO:0000313" key="9">
    <source>
        <dbReference type="Proteomes" id="UP000192596"/>
    </source>
</evidence>
<sequence>MGNLQVVALISGGKDSFFSILHCLANGHVVVALANLHPPVLADGSAVDDTDSFMYQTIAHAVIPLYEEALGLPLYRQAITGSAVNASKDYGPHAAGEPSNHDETEDLTTLLITVMKAHPEVNAVSTGAILSDYQRTRVESVTLRLGLTPLSYLWQYPSLPPISAISLLDDMAAAGQDARLVKVASGGLDDSFLWENVADARTMARLMKASERFGTDGDGSALGEGGEYETLAISGPRPLWKKRIVVDADNVETIPGEAGSASVRLRNARLVSAEPLDEADVRIPDLLDRRFYLLQEQLAILNQEPVDYIDTRSKPVLQSSLVDDGTILIANVVGNGYDAAEQASDIMRQLHERLTSKGMSFSNVVYTSIILREMADFVGVNAAYGRHFQYANPPSRVTLACADVLPKDAALSISVTAMEQRQYTIRIGLHVQSRSYWAPANIGPYSQAIAVPVNVVASEAGSAVVYIAGQIPLVPATMELHVRPTLDAGAESRFTSQAVLALQHLYRIGRAMKVRSWITAIALVTAKDEHEAHHRAAVARMIWHDATRRAEPEADSASDEHDPEFDVWDQQQGSGRPAWQQAMPDATDDSEALFVSISPLVVILVDALPRGASIEWIAYGWTGLVAPTGMTPHAAHLLETFADRII</sequence>
<evidence type="ECO:0000256" key="5">
    <source>
        <dbReference type="ARBA" id="ARBA00048108"/>
    </source>
</evidence>
<dbReference type="SUPFAM" id="SSF52402">
    <property type="entry name" value="Adenine nucleotide alpha hydrolases-like"/>
    <property type="match status" value="1"/>
</dbReference>
<dbReference type="Pfam" id="PF01042">
    <property type="entry name" value="Ribonuc_L-PSP"/>
    <property type="match status" value="1"/>
</dbReference>
<feature type="domain" description="Diphthamide synthase" evidence="7">
    <location>
        <begin position="5"/>
        <end position="248"/>
    </location>
</feature>
<dbReference type="STRING" id="1507870.A0A1V8T846"/>
<evidence type="ECO:0000256" key="1">
    <source>
        <dbReference type="ARBA" id="ARBA00012089"/>
    </source>
</evidence>
<evidence type="ECO:0000256" key="6">
    <source>
        <dbReference type="SAM" id="MobiDB-lite"/>
    </source>
</evidence>
<dbReference type="SUPFAM" id="SSF55298">
    <property type="entry name" value="YjgF-like"/>
    <property type="match status" value="2"/>
</dbReference>
<organism evidence="8 9">
    <name type="scientific">Cryoendolithus antarcticus</name>
    <dbReference type="NCBI Taxonomy" id="1507870"/>
    <lineage>
        <taxon>Eukaryota</taxon>
        <taxon>Fungi</taxon>
        <taxon>Dikarya</taxon>
        <taxon>Ascomycota</taxon>
        <taxon>Pezizomycotina</taxon>
        <taxon>Dothideomycetes</taxon>
        <taxon>Dothideomycetidae</taxon>
        <taxon>Cladosporiales</taxon>
        <taxon>Cladosporiaceae</taxon>
        <taxon>Cryoendolithus</taxon>
    </lineage>
</organism>
<dbReference type="InterPro" id="IPR030662">
    <property type="entry name" value="DPH6/MJ0570"/>
</dbReference>
<dbReference type="OrthoDB" id="686384at2759"/>
<dbReference type="InterPro" id="IPR035959">
    <property type="entry name" value="RutC-like_sf"/>
</dbReference>
<dbReference type="GO" id="GO:0017183">
    <property type="term" value="P:protein histidyl modification to diphthamide"/>
    <property type="evidence" value="ECO:0007669"/>
    <property type="project" value="TreeGrafter"/>
</dbReference>
<dbReference type="PANTHER" id="PTHR12196:SF2">
    <property type="entry name" value="DIPHTHINE--AMMONIA LIGASE"/>
    <property type="match status" value="1"/>
</dbReference>
<dbReference type="FunFam" id="3.40.50.620:FF:000145">
    <property type="entry name" value="ATP-binding domain containing protein"/>
    <property type="match status" value="1"/>
</dbReference>
<evidence type="ECO:0000256" key="3">
    <source>
        <dbReference type="ARBA" id="ARBA00029814"/>
    </source>
</evidence>
<evidence type="ECO:0000313" key="8">
    <source>
        <dbReference type="EMBL" id="OQO07583.1"/>
    </source>
</evidence>
<dbReference type="FunCoup" id="A0A1V8T846">
    <property type="interactions" value="178"/>
</dbReference>
<dbReference type="Gene3D" id="3.30.1330.40">
    <property type="entry name" value="RutC-like"/>
    <property type="match status" value="2"/>
</dbReference>
<dbReference type="InterPro" id="IPR002761">
    <property type="entry name" value="Diphthami_syn_dom"/>
</dbReference>
<dbReference type="GO" id="GO:0017178">
    <property type="term" value="F:diphthine-ammonia ligase activity"/>
    <property type="evidence" value="ECO:0007669"/>
    <property type="project" value="UniProtKB-EC"/>
</dbReference>
<dbReference type="PANTHER" id="PTHR12196">
    <property type="entry name" value="DOMAIN OF UNKNOWN FUNCTION 71 DUF71 -CONTAINING PROTEIN"/>
    <property type="match status" value="1"/>
</dbReference>
<evidence type="ECO:0000259" key="7">
    <source>
        <dbReference type="Pfam" id="PF01902"/>
    </source>
</evidence>
<evidence type="ECO:0000256" key="4">
    <source>
        <dbReference type="ARBA" id="ARBA00031552"/>
    </source>
</evidence>
<name>A0A1V8T846_9PEZI</name>
<gene>
    <name evidence="8" type="ORF">B0A48_07280</name>
</gene>
<dbReference type="CDD" id="cd01994">
    <property type="entry name" value="AANH_PF0828-like"/>
    <property type="match status" value="1"/>
</dbReference>
<comment type="catalytic activity">
    <reaction evidence="5">
        <text>diphthine-[translation elongation factor 2] + NH4(+) + ATP = diphthamide-[translation elongation factor 2] + AMP + diphosphate + H(+)</text>
        <dbReference type="Rhea" id="RHEA:19753"/>
        <dbReference type="Rhea" id="RHEA-COMP:10172"/>
        <dbReference type="Rhea" id="RHEA-COMP:10174"/>
        <dbReference type="ChEBI" id="CHEBI:15378"/>
        <dbReference type="ChEBI" id="CHEBI:16692"/>
        <dbReference type="ChEBI" id="CHEBI:28938"/>
        <dbReference type="ChEBI" id="CHEBI:30616"/>
        <dbReference type="ChEBI" id="CHEBI:33019"/>
        <dbReference type="ChEBI" id="CHEBI:82696"/>
        <dbReference type="ChEBI" id="CHEBI:456215"/>
        <dbReference type="EC" id="6.3.1.14"/>
    </reaction>
</comment>
<dbReference type="AlphaFoldDB" id="A0A1V8T846"/>
<dbReference type="CDD" id="cd06156">
    <property type="entry name" value="eu_AANH_C_2"/>
    <property type="match status" value="1"/>
</dbReference>
<evidence type="ECO:0000256" key="2">
    <source>
        <dbReference type="ARBA" id="ARBA00018426"/>
    </source>
</evidence>
<dbReference type="InterPro" id="IPR014729">
    <property type="entry name" value="Rossmann-like_a/b/a_fold"/>
</dbReference>
<dbReference type="Proteomes" id="UP000192596">
    <property type="component" value="Unassembled WGS sequence"/>
</dbReference>
<accession>A0A1V8T846</accession>